<dbReference type="GO" id="GO:0004519">
    <property type="term" value="F:endonuclease activity"/>
    <property type="evidence" value="ECO:0007669"/>
    <property type="project" value="UniProtKB-KW"/>
</dbReference>
<evidence type="ECO:0000256" key="2">
    <source>
        <dbReference type="ARBA" id="ARBA00061659"/>
    </source>
</evidence>
<evidence type="ECO:0000256" key="3">
    <source>
        <dbReference type="PROSITE-ProRule" id="PRU00708"/>
    </source>
</evidence>
<evidence type="ECO:0000313" key="5">
    <source>
        <dbReference type="Proteomes" id="UP000501690"/>
    </source>
</evidence>
<organism evidence="4 5">
    <name type="scientific">Vigna unguiculata</name>
    <name type="common">Cowpea</name>
    <dbReference type="NCBI Taxonomy" id="3917"/>
    <lineage>
        <taxon>Eukaryota</taxon>
        <taxon>Viridiplantae</taxon>
        <taxon>Streptophyta</taxon>
        <taxon>Embryophyta</taxon>
        <taxon>Tracheophyta</taxon>
        <taxon>Spermatophyta</taxon>
        <taxon>Magnoliopsida</taxon>
        <taxon>eudicotyledons</taxon>
        <taxon>Gunneridae</taxon>
        <taxon>Pentapetalae</taxon>
        <taxon>rosids</taxon>
        <taxon>fabids</taxon>
        <taxon>Fabales</taxon>
        <taxon>Fabaceae</taxon>
        <taxon>Papilionoideae</taxon>
        <taxon>50 kb inversion clade</taxon>
        <taxon>NPAAA clade</taxon>
        <taxon>indigoferoid/millettioid clade</taxon>
        <taxon>Phaseoleae</taxon>
        <taxon>Vigna</taxon>
    </lineage>
</organism>
<gene>
    <name evidence="4" type="ORF">DEO72_LG9g999</name>
</gene>
<dbReference type="Pfam" id="PF13041">
    <property type="entry name" value="PPR_2"/>
    <property type="match status" value="3"/>
</dbReference>
<comment type="similarity">
    <text evidence="2">Belongs to the PPR family. PCMP-E subfamily.</text>
</comment>
<dbReference type="FunFam" id="1.25.40.10:FF:000344">
    <property type="entry name" value="Pentatricopeptide repeat-containing protein"/>
    <property type="match status" value="1"/>
</dbReference>
<dbReference type="GO" id="GO:0016556">
    <property type="term" value="P:mRNA modification"/>
    <property type="evidence" value="ECO:0007669"/>
    <property type="project" value="UniProtKB-ARBA"/>
</dbReference>
<feature type="repeat" description="PPR" evidence="3">
    <location>
        <begin position="300"/>
        <end position="334"/>
    </location>
</feature>
<dbReference type="Gene3D" id="1.25.40.10">
    <property type="entry name" value="Tetratricopeptide repeat domain"/>
    <property type="match status" value="3"/>
</dbReference>
<protein>
    <submittedName>
        <fullName evidence="4">Structure-specific endonuclease subunit SLX1</fullName>
    </submittedName>
</protein>
<evidence type="ECO:0000313" key="4">
    <source>
        <dbReference type="EMBL" id="QCE05990.1"/>
    </source>
</evidence>
<keyword evidence="4" id="KW-0540">Nuclease</keyword>
<feature type="repeat" description="PPR" evidence="3">
    <location>
        <begin position="269"/>
        <end position="299"/>
    </location>
</feature>
<feature type="repeat" description="PPR" evidence="3">
    <location>
        <begin position="165"/>
        <end position="199"/>
    </location>
</feature>
<dbReference type="Pfam" id="PF01535">
    <property type="entry name" value="PPR"/>
    <property type="match status" value="3"/>
</dbReference>
<feature type="repeat" description="PPR" evidence="3">
    <location>
        <begin position="99"/>
        <end position="133"/>
    </location>
</feature>
<evidence type="ECO:0000256" key="1">
    <source>
        <dbReference type="ARBA" id="ARBA00022737"/>
    </source>
</evidence>
<dbReference type="InterPro" id="IPR046960">
    <property type="entry name" value="PPR_At4g14850-like_plant"/>
</dbReference>
<feature type="repeat" description="PPR" evidence="3">
    <location>
        <begin position="405"/>
        <end position="439"/>
    </location>
</feature>
<accession>A0A4D6MWU0</accession>
<dbReference type="Proteomes" id="UP000501690">
    <property type="component" value="Linkage Group LG9"/>
</dbReference>
<dbReference type="FunFam" id="1.25.40.10:FF:000277">
    <property type="entry name" value="Pentatricopeptide repeat-containing protein, mitochondrial"/>
    <property type="match status" value="1"/>
</dbReference>
<dbReference type="Pfam" id="PF20431">
    <property type="entry name" value="E_motif"/>
    <property type="match status" value="1"/>
</dbReference>
<reference evidence="4 5" key="1">
    <citation type="submission" date="2019-04" db="EMBL/GenBank/DDBJ databases">
        <title>An improved genome assembly and genetic linkage map for asparagus bean, Vigna unguiculata ssp. sesquipedialis.</title>
        <authorList>
            <person name="Xia Q."/>
            <person name="Zhang R."/>
            <person name="Dong Y."/>
        </authorList>
    </citation>
    <scope>NUCLEOTIDE SEQUENCE [LARGE SCALE GENOMIC DNA]</scope>
    <source>
        <tissue evidence="4">Leaf</tissue>
    </source>
</reference>
<sequence>MKSLKAVLASCKTFHQALQIQAQAVVTGRHHDPFLMTPLISFFATNHLHHSHLLFSQIPNPDLFLFNFLIRAFSLSQTPHHALSLFRSMLSSSPPISPDSFTFPFLLKSCAKLSLPKLALQLYSHVIRSGFESSVFVVNALLQLYFVLRDAPNACKVFDESPVRDCVSYNTMINGLVRAGRADSSLKVFGEMRGNLVEVDEYTLVALLSACSSLEDSGTGRVVHGLVYRIFSCVNENELLMNALVDMYAKCGCLEVAERVVSCGNAKSGVAAWTSLVSAYAMRGEVEVARRLFDQMGERDVVSWTAMISGYCHCGCFQEALELFVELEGLGMEPDEVAVVAALAACARLGALELGRRIHHKYDGGSWQCGTHRGFTCAVVDMYAKCGSIDTALDVFRRTSDDMRTTFLYNSILSGLAHHGLGEHAMAVFEEMRLQGLEPDEVTFVSLLCACGHNGLVDDGKRLFESMLSVYGVSPKMEHYGCMVDLLGRAGRLDEAYCLIQNMPFKANAVIWRSLLSACKVHGDVALARLASHELLAMEHDHGARYVMLSNMLTLVEKHDEAATVRKAIDDVGIQKPPGWSYVEINGALHKFLAGDKSHPKAKATELMLRNIDMGLKTIGHVISA</sequence>
<keyword evidence="4" id="KW-0378">Hydrolase</keyword>
<dbReference type="PROSITE" id="PS51375">
    <property type="entry name" value="PPR"/>
    <property type="match status" value="6"/>
</dbReference>
<name>A0A4D6MWU0_VIGUN</name>
<dbReference type="InterPro" id="IPR011990">
    <property type="entry name" value="TPR-like_helical_dom_sf"/>
</dbReference>
<dbReference type="EMBL" id="CP039353">
    <property type="protein sequence ID" value="QCE05990.1"/>
    <property type="molecule type" value="Genomic_DNA"/>
</dbReference>
<feature type="repeat" description="PPR" evidence="3">
    <location>
        <begin position="440"/>
        <end position="475"/>
    </location>
</feature>
<dbReference type="FunFam" id="1.25.40.10:FF:000348">
    <property type="entry name" value="Pentatricopeptide repeat-containing protein chloroplastic"/>
    <property type="match status" value="1"/>
</dbReference>
<keyword evidence="1" id="KW-0677">Repeat</keyword>
<keyword evidence="5" id="KW-1185">Reference proteome</keyword>
<dbReference type="GO" id="GO:0003723">
    <property type="term" value="F:RNA binding"/>
    <property type="evidence" value="ECO:0007669"/>
    <property type="project" value="InterPro"/>
</dbReference>
<dbReference type="InterPro" id="IPR002885">
    <property type="entry name" value="PPR_rpt"/>
</dbReference>
<proteinExistence type="inferred from homology"/>
<dbReference type="GO" id="GO:0005737">
    <property type="term" value="C:cytoplasm"/>
    <property type="evidence" value="ECO:0007669"/>
    <property type="project" value="UniProtKB-ARBA"/>
</dbReference>
<dbReference type="NCBIfam" id="TIGR00756">
    <property type="entry name" value="PPR"/>
    <property type="match status" value="5"/>
</dbReference>
<keyword evidence="4" id="KW-0255">Endonuclease</keyword>
<dbReference type="InterPro" id="IPR046848">
    <property type="entry name" value="E_motif"/>
</dbReference>
<dbReference type="AlphaFoldDB" id="A0A4D6MWU0"/>
<dbReference type="PANTHER" id="PTHR47926">
    <property type="entry name" value="PENTATRICOPEPTIDE REPEAT-CONTAINING PROTEIN"/>
    <property type="match status" value="1"/>
</dbReference>